<proteinExistence type="predicted"/>
<feature type="binding site" description="axial binding residue" evidence="5">
    <location>
        <position position="78"/>
    </location>
    <ligand>
        <name>chlorophyll b</name>
        <dbReference type="ChEBI" id="CHEBI:61721"/>
        <label>1</label>
    </ligand>
    <ligandPart>
        <name>Mg</name>
        <dbReference type="ChEBI" id="CHEBI:25107"/>
    </ligandPart>
</feature>
<evidence type="ECO:0000256" key="6">
    <source>
        <dbReference type="SAM" id="SignalP"/>
    </source>
</evidence>
<keyword evidence="5" id="KW-0157">Chromophore</keyword>
<protein>
    <submittedName>
        <fullName evidence="7">Uncharacterized protein</fullName>
    </submittedName>
</protein>
<dbReference type="SUPFAM" id="SSF103511">
    <property type="entry name" value="Chlorophyll a-b binding protein"/>
    <property type="match status" value="1"/>
</dbReference>
<evidence type="ECO:0000313" key="8">
    <source>
        <dbReference type="Proteomes" id="UP000041254"/>
    </source>
</evidence>
<evidence type="ECO:0000256" key="1">
    <source>
        <dbReference type="ARBA" id="ARBA00004229"/>
    </source>
</evidence>
<dbReference type="GO" id="GO:0016168">
    <property type="term" value="F:chlorophyll binding"/>
    <property type="evidence" value="ECO:0007669"/>
    <property type="project" value="UniProtKB-KW"/>
</dbReference>
<dbReference type="GO" id="GO:0009765">
    <property type="term" value="P:photosynthesis, light harvesting"/>
    <property type="evidence" value="ECO:0007669"/>
    <property type="project" value="InterPro"/>
</dbReference>
<dbReference type="Gene3D" id="1.10.3460.10">
    <property type="entry name" value="Chlorophyll a/b binding protein domain"/>
    <property type="match status" value="1"/>
</dbReference>
<dbReference type="InParanoid" id="A0A0G4EYH3"/>
<organism evidence="7 8">
    <name type="scientific">Vitrella brassicaformis (strain CCMP3155)</name>
    <dbReference type="NCBI Taxonomy" id="1169540"/>
    <lineage>
        <taxon>Eukaryota</taxon>
        <taxon>Sar</taxon>
        <taxon>Alveolata</taxon>
        <taxon>Colpodellida</taxon>
        <taxon>Vitrellaceae</taxon>
        <taxon>Vitrella</taxon>
    </lineage>
</organism>
<keyword evidence="6" id="KW-0732">Signal</keyword>
<feature type="binding site" evidence="5">
    <location>
        <position position="73"/>
    </location>
    <ligand>
        <name>chlorophyll a</name>
        <dbReference type="ChEBI" id="CHEBI:58416"/>
        <label>1</label>
    </ligand>
</feature>
<keyword evidence="8" id="KW-1185">Reference proteome</keyword>
<feature type="binding site" evidence="5">
    <location>
        <position position="76"/>
    </location>
    <ligand>
        <name>chlorophyll a</name>
        <dbReference type="ChEBI" id="CHEBI:58416"/>
        <label>1</label>
    </ligand>
</feature>
<dbReference type="GO" id="GO:0016020">
    <property type="term" value="C:membrane"/>
    <property type="evidence" value="ECO:0007669"/>
    <property type="project" value="InterPro"/>
</dbReference>
<dbReference type="GO" id="GO:0009507">
    <property type="term" value="C:chloroplast"/>
    <property type="evidence" value="ECO:0007669"/>
    <property type="project" value="UniProtKB-SubCell"/>
</dbReference>
<feature type="chain" id="PRO_5005188488" evidence="6">
    <location>
        <begin position="18"/>
        <end position="198"/>
    </location>
</feature>
<sequence>MKLLFILVAASAVSALAFVPPTKPLLSQRHTQLKAAPSTAPGVAPPIGFFDPAGLSRGLDTEDEEFKFLQAAEIKHGRVAMLAVLGYVVPYFFKLPGILDTTTGLAFADVPAGHAAVTKLPSFGLVQILLLNGILEGATWDIMYKEPGYAGPGRIPMIQKNPEKLKTLATQEINNGRLAMVAILGLIAQELIGNPVLK</sequence>
<evidence type="ECO:0000256" key="2">
    <source>
        <dbReference type="ARBA" id="ARBA00022528"/>
    </source>
</evidence>
<dbReference type="PANTHER" id="PTHR21649">
    <property type="entry name" value="CHLOROPHYLL A/B BINDING PROTEIN"/>
    <property type="match status" value="1"/>
</dbReference>
<reference evidence="7 8" key="1">
    <citation type="submission" date="2014-11" db="EMBL/GenBank/DDBJ databases">
        <authorList>
            <person name="Zhu J."/>
            <person name="Qi W."/>
            <person name="Song R."/>
        </authorList>
    </citation>
    <scope>NUCLEOTIDE SEQUENCE [LARGE SCALE GENOMIC DNA]</scope>
</reference>
<dbReference type="InterPro" id="IPR022796">
    <property type="entry name" value="Chloroa_b-bind"/>
</dbReference>
<feature type="binding site" evidence="5">
    <location>
        <position position="56"/>
    </location>
    <ligand>
        <name>chlorophyll a</name>
        <dbReference type="ChEBI" id="CHEBI:58416"/>
        <label>1</label>
    </ligand>
</feature>
<keyword evidence="3" id="KW-0602">Photosynthesis</keyword>
<dbReference type="Pfam" id="PF00504">
    <property type="entry name" value="Chloroa_b-bind"/>
    <property type="match status" value="1"/>
</dbReference>
<feature type="signal peptide" evidence="6">
    <location>
        <begin position="1"/>
        <end position="17"/>
    </location>
</feature>
<evidence type="ECO:0000256" key="3">
    <source>
        <dbReference type="ARBA" id="ARBA00022531"/>
    </source>
</evidence>
<dbReference type="STRING" id="1169540.A0A0G4EYH3"/>
<gene>
    <name evidence="7" type="ORF">Vbra_1573</name>
</gene>
<name>A0A0G4EYH3_VITBC</name>
<evidence type="ECO:0000313" key="7">
    <source>
        <dbReference type="EMBL" id="CEM03500.1"/>
    </source>
</evidence>
<accession>A0A0G4EYH3</accession>
<feature type="binding site" evidence="5">
    <location>
        <position position="172"/>
    </location>
    <ligand>
        <name>chlorophyll a</name>
        <dbReference type="ChEBI" id="CHEBI:58416"/>
        <label>1</label>
    </ligand>
</feature>
<feature type="binding site" evidence="5">
    <location>
        <position position="175"/>
    </location>
    <ligand>
        <name>chlorophyll a</name>
        <dbReference type="ChEBI" id="CHEBI:58416"/>
        <label>1</label>
    </ligand>
</feature>
<evidence type="ECO:0000256" key="4">
    <source>
        <dbReference type="ARBA" id="ARBA00022640"/>
    </source>
</evidence>
<dbReference type="VEuPathDB" id="CryptoDB:Vbra_1573"/>
<dbReference type="InterPro" id="IPR001344">
    <property type="entry name" value="Chloro_AB-bd_pln"/>
</dbReference>
<feature type="binding site" description="axial binding residue" evidence="5">
    <location>
        <position position="136"/>
    </location>
    <ligand>
        <name>chlorophyll b</name>
        <dbReference type="ChEBI" id="CHEBI:61721"/>
        <label>1</label>
    </ligand>
    <ligandPart>
        <name>Mg</name>
        <dbReference type="ChEBI" id="CHEBI:25107"/>
    </ligandPart>
</feature>
<dbReference type="EMBL" id="CDMY01000342">
    <property type="protein sequence ID" value="CEM03500.1"/>
    <property type="molecule type" value="Genomic_DNA"/>
</dbReference>
<keyword evidence="5" id="KW-0148">Chlorophyll</keyword>
<dbReference type="OrthoDB" id="427703at2759"/>
<keyword evidence="4" id="KW-0934">Plastid</keyword>
<dbReference type="OMA" id="GATWDIM"/>
<dbReference type="AlphaFoldDB" id="A0A0G4EYH3"/>
<dbReference type="PhylomeDB" id="A0A0G4EYH3"/>
<keyword evidence="2" id="KW-0150">Chloroplast</keyword>
<dbReference type="Proteomes" id="UP000041254">
    <property type="component" value="Unassembled WGS sequence"/>
</dbReference>
<feature type="binding site" evidence="5">
    <location>
        <position position="189"/>
    </location>
    <ligand>
        <name>chlorophyll a</name>
        <dbReference type="ChEBI" id="CHEBI:58416"/>
        <label>1</label>
    </ligand>
</feature>
<feature type="binding site" evidence="5">
    <location>
        <position position="177"/>
    </location>
    <ligand>
        <name>chlorophyll a</name>
        <dbReference type="ChEBI" id="CHEBI:58416"/>
        <label>1</label>
    </ligand>
</feature>
<evidence type="ECO:0000256" key="5">
    <source>
        <dbReference type="PIRSR" id="PIRSR601344-1"/>
    </source>
</evidence>
<comment type="subcellular location">
    <subcellularLocation>
        <location evidence="1">Plastid</location>
        <location evidence="1">Chloroplast</location>
    </subcellularLocation>
</comment>